<dbReference type="AlphaFoldDB" id="A0A518C057"/>
<evidence type="ECO:0000313" key="3">
    <source>
        <dbReference type="Proteomes" id="UP000320386"/>
    </source>
</evidence>
<name>A0A518C057_9BACT</name>
<dbReference type="KEGG" id="mcad:Pan265_24790"/>
<protein>
    <submittedName>
        <fullName evidence="2">Uncharacterized protein</fullName>
    </submittedName>
</protein>
<feature type="compositionally biased region" description="Basic and acidic residues" evidence="1">
    <location>
        <begin position="1"/>
        <end position="10"/>
    </location>
</feature>
<proteinExistence type="predicted"/>
<feature type="region of interest" description="Disordered" evidence="1">
    <location>
        <begin position="1"/>
        <end position="30"/>
    </location>
</feature>
<organism evidence="2 3">
    <name type="scientific">Mucisphaera calidilacus</name>
    <dbReference type="NCBI Taxonomy" id="2527982"/>
    <lineage>
        <taxon>Bacteria</taxon>
        <taxon>Pseudomonadati</taxon>
        <taxon>Planctomycetota</taxon>
        <taxon>Phycisphaerae</taxon>
        <taxon>Phycisphaerales</taxon>
        <taxon>Phycisphaeraceae</taxon>
        <taxon>Mucisphaera</taxon>
    </lineage>
</organism>
<accession>A0A518C057</accession>
<dbReference type="OrthoDB" id="287229at2"/>
<sequence>MQDKAHDKMQDSQPGSTQAAQHNSPNDPNLVAGVVEEVTDDTLTLRIPGTDYRLSLVIRGETPEVGKTVTGTIHANAKRVDVIAAGGRYIEPVYGRPRRIQGRIIAGDPAANTITVKAAVPVVCAFTDQRQQTARFSAGQMVSFDVQPGATFTPEQQTAENA</sequence>
<dbReference type="Proteomes" id="UP000320386">
    <property type="component" value="Chromosome"/>
</dbReference>
<feature type="compositionally biased region" description="Polar residues" evidence="1">
    <location>
        <begin position="11"/>
        <end position="27"/>
    </location>
</feature>
<reference evidence="2 3" key="1">
    <citation type="submission" date="2019-02" db="EMBL/GenBank/DDBJ databases">
        <title>Deep-cultivation of Planctomycetes and their phenomic and genomic characterization uncovers novel biology.</title>
        <authorList>
            <person name="Wiegand S."/>
            <person name="Jogler M."/>
            <person name="Boedeker C."/>
            <person name="Pinto D."/>
            <person name="Vollmers J."/>
            <person name="Rivas-Marin E."/>
            <person name="Kohn T."/>
            <person name="Peeters S.H."/>
            <person name="Heuer A."/>
            <person name="Rast P."/>
            <person name="Oberbeckmann S."/>
            <person name="Bunk B."/>
            <person name="Jeske O."/>
            <person name="Meyerdierks A."/>
            <person name="Storesund J.E."/>
            <person name="Kallscheuer N."/>
            <person name="Luecker S."/>
            <person name="Lage O.M."/>
            <person name="Pohl T."/>
            <person name="Merkel B.J."/>
            <person name="Hornburger P."/>
            <person name="Mueller R.-W."/>
            <person name="Bruemmer F."/>
            <person name="Labrenz M."/>
            <person name="Spormann A.M."/>
            <person name="Op den Camp H."/>
            <person name="Overmann J."/>
            <person name="Amann R."/>
            <person name="Jetten M.S.M."/>
            <person name="Mascher T."/>
            <person name="Medema M.H."/>
            <person name="Devos D.P."/>
            <person name="Kaster A.-K."/>
            <person name="Ovreas L."/>
            <person name="Rohde M."/>
            <person name="Galperin M.Y."/>
            <person name="Jogler C."/>
        </authorList>
    </citation>
    <scope>NUCLEOTIDE SEQUENCE [LARGE SCALE GENOMIC DNA]</scope>
    <source>
        <strain evidence="2 3">Pan265</strain>
    </source>
</reference>
<dbReference type="EMBL" id="CP036280">
    <property type="protein sequence ID" value="QDU72608.1"/>
    <property type="molecule type" value="Genomic_DNA"/>
</dbReference>
<keyword evidence="3" id="KW-1185">Reference proteome</keyword>
<evidence type="ECO:0000256" key="1">
    <source>
        <dbReference type="SAM" id="MobiDB-lite"/>
    </source>
</evidence>
<dbReference type="RefSeq" id="WP_145446778.1">
    <property type="nucleotide sequence ID" value="NZ_CP036280.1"/>
</dbReference>
<gene>
    <name evidence="2" type="ORF">Pan265_24790</name>
</gene>
<evidence type="ECO:0000313" key="2">
    <source>
        <dbReference type="EMBL" id="QDU72608.1"/>
    </source>
</evidence>